<dbReference type="InterPro" id="IPR050091">
    <property type="entry name" value="PKS_NRPS_Biosynth_Enz"/>
</dbReference>
<dbReference type="SMART" id="SM01294">
    <property type="entry name" value="PKS_PP_betabranch"/>
    <property type="match status" value="1"/>
</dbReference>
<dbReference type="OrthoDB" id="4726421at2"/>
<dbReference type="GO" id="GO:0004312">
    <property type="term" value="F:fatty acid synthase activity"/>
    <property type="evidence" value="ECO:0007669"/>
    <property type="project" value="TreeGrafter"/>
</dbReference>
<dbReference type="InterPro" id="IPR057326">
    <property type="entry name" value="KR_dom"/>
</dbReference>
<dbReference type="SMART" id="SM00822">
    <property type="entry name" value="PKS_KR"/>
    <property type="match status" value="1"/>
</dbReference>
<organism evidence="6 7">
    <name type="scientific">Kibdelosporangium aridum</name>
    <dbReference type="NCBI Taxonomy" id="2030"/>
    <lineage>
        <taxon>Bacteria</taxon>
        <taxon>Bacillati</taxon>
        <taxon>Actinomycetota</taxon>
        <taxon>Actinomycetes</taxon>
        <taxon>Pseudonocardiales</taxon>
        <taxon>Pseudonocardiaceae</taxon>
        <taxon>Kibdelosporangium</taxon>
    </lineage>
</organism>
<comment type="caution">
    <text evidence="6">The sequence shown here is derived from an EMBL/GenBank/DDBJ whole genome shotgun (WGS) entry which is preliminary data.</text>
</comment>
<keyword evidence="1" id="KW-0596">Phosphopantetheine</keyword>
<dbReference type="Gene3D" id="3.40.50.720">
    <property type="entry name" value="NAD(P)-binding Rossmann-like Domain"/>
    <property type="match status" value="1"/>
</dbReference>
<feature type="domain" description="Carrier" evidence="5">
    <location>
        <begin position="287"/>
        <end position="362"/>
    </location>
</feature>
<evidence type="ECO:0000256" key="1">
    <source>
        <dbReference type="ARBA" id="ARBA00022450"/>
    </source>
</evidence>
<keyword evidence="2" id="KW-0597">Phosphoprotein</keyword>
<dbReference type="CDD" id="cd08956">
    <property type="entry name" value="KR_3_FAS_SDR_x"/>
    <property type="match status" value="1"/>
</dbReference>
<keyword evidence="4" id="KW-0677">Repeat</keyword>
<dbReference type="PANTHER" id="PTHR43775">
    <property type="entry name" value="FATTY ACID SYNTHASE"/>
    <property type="match status" value="1"/>
</dbReference>
<dbReference type="GO" id="GO:0006633">
    <property type="term" value="P:fatty acid biosynthetic process"/>
    <property type="evidence" value="ECO:0007669"/>
    <property type="project" value="TreeGrafter"/>
</dbReference>
<keyword evidence="3" id="KW-0808">Transferase</keyword>
<sequence>MPQALDPDGTVLITGGTGSLGGLVARHLVTEHGVRRLVLLSRRGPGAEGATELTAELTSAGADVSVVACDAADRSALAEVIAGIDSLTGVVHTAGVLDDGVVESMTADRVQKVMAPKAVAAWNLHELTRDLDLAEFVVFSSASGIFGNPGQANYSAANAFLDGLAAHRRASGLPGLSLAWGLWDQQDGGMGAGLAETDRERISRSGSNALSPEQGLALLDNARSRADAVLVPVVLELGSGQARAEDVPPLLRSLVRVSRRAAASGAADSTVSLAQRLTGLPGDQQIELLTGVIREQAALVLGYQDIDLVEPDRSFRELGFDSLTAVELRNRLNAPTGLKLPATLVFDYPTPQALADYLRTELVDEQADPGLDAELDRLAAMMSTFAADRRERERIGGRLAAILSEWNAQLHGADEVDDLESATADELFELLDKGFGTS</sequence>
<accession>A0A428Z9V0</accession>
<evidence type="ECO:0000313" key="6">
    <source>
        <dbReference type="EMBL" id="RSM84826.1"/>
    </source>
</evidence>
<evidence type="ECO:0000256" key="2">
    <source>
        <dbReference type="ARBA" id="ARBA00022553"/>
    </source>
</evidence>
<dbReference type="AlphaFoldDB" id="A0A428Z9V0"/>
<dbReference type="FunFam" id="1.10.1200.10:FF:000007">
    <property type="entry name" value="Probable polyketide synthase pks17"/>
    <property type="match status" value="1"/>
</dbReference>
<dbReference type="InterPro" id="IPR013968">
    <property type="entry name" value="PKS_KR"/>
</dbReference>
<dbReference type="InterPro" id="IPR036736">
    <property type="entry name" value="ACP-like_sf"/>
</dbReference>
<evidence type="ECO:0000256" key="3">
    <source>
        <dbReference type="ARBA" id="ARBA00022679"/>
    </source>
</evidence>
<dbReference type="InterPro" id="IPR020806">
    <property type="entry name" value="PKS_PP-bd"/>
</dbReference>
<dbReference type="InterPro" id="IPR006162">
    <property type="entry name" value="Ppantetheine_attach_site"/>
</dbReference>
<dbReference type="SMART" id="SM00823">
    <property type="entry name" value="PKS_PP"/>
    <property type="match status" value="1"/>
</dbReference>
<dbReference type="Proteomes" id="UP000287547">
    <property type="component" value="Unassembled WGS sequence"/>
</dbReference>
<evidence type="ECO:0000256" key="4">
    <source>
        <dbReference type="ARBA" id="ARBA00022737"/>
    </source>
</evidence>
<dbReference type="Gene3D" id="1.10.1200.10">
    <property type="entry name" value="ACP-like"/>
    <property type="match status" value="1"/>
</dbReference>
<evidence type="ECO:0000313" key="7">
    <source>
        <dbReference type="Proteomes" id="UP000287547"/>
    </source>
</evidence>
<evidence type="ECO:0000259" key="5">
    <source>
        <dbReference type="PROSITE" id="PS50075"/>
    </source>
</evidence>
<dbReference type="PANTHER" id="PTHR43775:SF51">
    <property type="entry name" value="INACTIVE PHENOLPHTHIOCEROL SYNTHESIS POLYKETIDE SYNTHASE TYPE I PKS1-RELATED"/>
    <property type="match status" value="1"/>
</dbReference>
<dbReference type="InterPro" id="IPR009081">
    <property type="entry name" value="PP-bd_ACP"/>
</dbReference>
<protein>
    <submittedName>
        <fullName evidence="6">Beta-ketoacyl synthase</fullName>
    </submittedName>
</protein>
<dbReference type="SUPFAM" id="SSF51735">
    <property type="entry name" value="NAD(P)-binding Rossmann-fold domains"/>
    <property type="match status" value="1"/>
</dbReference>
<dbReference type="GO" id="GO:0031177">
    <property type="term" value="F:phosphopantetheine binding"/>
    <property type="evidence" value="ECO:0007669"/>
    <property type="project" value="InterPro"/>
</dbReference>
<proteinExistence type="predicted"/>
<dbReference type="PROSITE" id="PS00012">
    <property type="entry name" value="PHOSPHOPANTETHEINE"/>
    <property type="match status" value="1"/>
</dbReference>
<gene>
    <name evidence="6" type="ORF">DMH04_20265</name>
</gene>
<dbReference type="PROSITE" id="PS50075">
    <property type="entry name" value="CARRIER"/>
    <property type="match status" value="1"/>
</dbReference>
<dbReference type="SUPFAM" id="SSF47336">
    <property type="entry name" value="ACP-like"/>
    <property type="match status" value="1"/>
</dbReference>
<reference evidence="6 7" key="1">
    <citation type="submission" date="2018-05" db="EMBL/GenBank/DDBJ databases">
        <title>Evolution of GPA BGCs.</title>
        <authorList>
            <person name="Waglechner N."/>
            <person name="Wright G.D."/>
        </authorList>
    </citation>
    <scope>NUCLEOTIDE SEQUENCE [LARGE SCALE GENOMIC DNA]</scope>
    <source>
        <strain evidence="6 7">A82846</strain>
    </source>
</reference>
<dbReference type="Pfam" id="PF00550">
    <property type="entry name" value="PP-binding"/>
    <property type="match status" value="1"/>
</dbReference>
<dbReference type="Pfam" id="PF08659">
    <property type="entry name" value="KR"/>
    <property type="match status" value="1"/>
</dbReference>
<dbReference type="InterPro" id="IPR036291">
    <property type="entry name" value="NAD(P)-bd_dom_sf"/>
</dbReference>
<dbReference type="EMBL" id="QHKI01000015">
    <property type="protein sequence ID" value="RSM84826.1"/>
    <property type="molecule type" value="Genomic_DNA"/>
</dbReference>
<name>A0A428Z9V0_KIBAR</name>